<dbReference type="InterPro" id="IPR036582">
    <property type="entry name" value="Mao_N_sf"/>
</dbReference>
<organism evidence="3 4">
    <name type="scientific">Paenibacillus filicis</name>
    <dbReference type="NCBI Taxonomy" id="669464"/>
    <lineage>
        <taxon>Bacteria</taxon>
        <taxon>Bacillati</taxon>
        <taxon>Bacillota</taxon>
        <taxon>Bacilli</taxon>
        <taxon>Bacillales</taxon>
        <taxon>Paenibacillaceae</taxon>
        <taxon>Paenibacillus</taxon>
    </lineage>
</organism>
<name>A0ABU9DC91_9BACL</name>
<dbReference type="Proteomes" id="UP001469365">
    <property type="component" value="Unassembled WGS sequence"/>
</dbReference>
<reference evidence="3 4" key="1">
    <citation type="submission" date="2024-04" db="EMBL/GenBank/DDBJ databases">
        <title>draft genome sequnece of Paenibacillus filicis.</title>
        <authorList>
            <person name="Kim D.-U."/>
        </authorList>
    </citation>
    <scope>NUCLEOTIDE SEQUENCE [LARGE SCALE GENOMIC DNA]</scope>
    <source>
        <strain evidence="3 4">KACC14197</strain>
    </source>
</reference>
<sequence length="838" mass="91058">MKKSRKLIALALALVLLIGATPVDTSADSEEELALSLNGHPVRFELPPRLVQHTMMVPLQEVSEALGVHVAWNEASRTATASKGNASIRLTLESTKAYKGETEVSLPVAPVMQSGSLLVPLRFFSEAFDFHVYWDASSRKVSIADADQSLPTIGSVARLEELLKEAEAGLGSGIYPLSLTDQSAFMKAPQAVPAATEAKSSAAPSSEAGSAYSTTNVQVEGVDEADIIKTDGQFIYQVNRERVIITKAVPAESMTVVGSVYWADPAFSPRELYVDDKHLIIVGSGSHPVAFHPVGIGSQAPDSLDSASGAAIPAEPAAPDSPVQVQPLMIQSKRIGIPSPRQRMTTKVLVYELADRSNLQTIRQVELEGHYISSRKVGDELYLVTSKSFPAYGLLRDGIQPAEKETAASPPSYRDSVLGDAFQSIGLEDVRYFPKAVESNYLLIGGLDLSKPAKGMQVTSYLGPGGQVYASTSHLYVAASENEVVPAPAPAVPPGSGGSSPSLLPPDWEPSRLEQKTAVYRFEFSNGEVSYTGRGKVPGHPLNQFSMDEYDGYFRIATTNGDMWRSDEFASKNNVYVLDETMSVTGRLEGLAPGERIYSVRYAGKRAYMVTFRNVDPLFALDLSDPKAPAVLGQLKIPGYSDYLHPYDENHLIGFGKEAVEVPAKRKGNPGQEAPIAYYQGMKIALFDVSDPTQPKELFKETIGDRGTSSELLDNHKALLFSKEKNLLAFPVTVMKVQDPSAANPSSYGQFAYQGAHVYSLDLQQGFQLRGKITHLTAEDLSKAGNGWYQSDRNIERLLYIGDMLYSASPDRVKAHRLSDLQETGSVTLPPWTPRPRY</sequence>
<dbReference type="InterPro" id="IPR019198">
    <property type="entry name" value="Beta_propeller_containing"/>
</dbReference>
<proteinExistence type="predicted"/>
<evidence type="ECO:0000259" key="2">
    <source>
        <dbReference type="Pfam" id="PF07833"/>
    </source>
</evidence>
<dbReference type="EMBL" id="JBBPCC010000001">
    <property type="protein sequence ID" value="MEK8126374.1"/>
    <property type="molecule type" value="Genomic_DNA"/>
</dbReference>
<feature type="domain" description="Copper amine oxidase-like N-terminal" evidence="2">
    <location>
        <begin position="37"/>
        <end position="143"/>
    </location>
</feature>
<dbReference type="Pfam" id="PF09826">
    <property type="entry name" value="Beta_propel"/>
    <property type="match status" value="1"/>
</dbReference>
<evidence type="ECO:0000313" key="3">
    <source>
        <dbReference type="EMBL" id="MEK8126374.1"/>
    </source>
</evidence>
<dbReference type="Gene3D" id="3.30.457.10">
    <property type="entry name" value="Copper amine oxidase-like, N-terminal domain"/>
    <property type="match status" value="1"/>
</dbReference>
<evidence type="ECO:0000256" key="1">
    <source>
        <dbReference type="SAM" id="SignalP"/>
    </source>
</evidence>
<protein>
    <submittedName>
        <fullName evidence="3">Beta-propeller domain-containing protein</fullName>
    </submittedName>
</protein>
<gene>
    <name evidence="3" type="ORF">WMW72_00440</name>
</gene>
<keyword evidence="4" id="KW-1185">Reference proteome</keyword>
<dbReference type="Pfam" id="PF07833">
    <property type="entry name" value="Cu_amine_oxidN1"/>
    <property type="match status" value="1"/>
</dbReference>
<dbReference type="RefSeq" id="WP_341413433.1">
    <property type="nucleotide sequence ID" value="NZ_JBBPCC010000001.1"/>
</dbReference>
<feature type="chain" id="PRO_5045098549" evidence="1">
    <location>
        <begin position="28"/>
        <end position="838"/>
    </location>
</feature>
<evidence type="ECO:0000313" key="4">
    <source>
        <dbReference type="Proteomes" id="UP001469365"/>
    </source>
</evidence>
<keyword evidence="1" id="KW-0732">Signal</keyword>
<dbReference type="SUPFAM" id="SSF55383">
    <property type="entry name" value="Copper amine oxidase, domain N"/>
    <property type="match status" value="1"/>
</dbReference>
<comment type="caution">
    <text evidence="3">The sequence shown here is derived from an EMBL/GenBank/DDBJ whole genome shotgun (WGS) entry which is preliminary data.</text>
</comment>
<accession>A0ABU9DC91</accession>
<dbReference type="InterPro" id="IPR012854">
    <property type="entry name" value="Cu_amine_oxidase-like_N"/>
</dbReference>
<feature type="signal peptide" evidence="1">
    <location>
        <begin position="1"/>
        <end position="27"/>
    </location>
</feature>